<feature type="region of interest" description="Disordered" evidence="2">
    <location>
        <begin position="25"/>
        <end position="69"/>
    </location>
</feature>
<dbReference type="CDD" id="cd05829">
    <property type="entry name" value="Sortase_F"/>
    <property type="match status" value="1"/>
</dbReference>
<feature type="chain" id="PRO_5046517107" evidence="3">
    <location>
        <begin position="24"/>
        <end position="233"/>
    </location>
</feature>
<dbReference type="InterPro" id="IPR005754">
    <property type="entry name" value="Sortase"/>
</dbReference>
<dbReference type="EMBL" id="JBHSGF010000001">
    <property type="protein sequence ID" value="MFC4553845.1"/>
    <property type="molecule type" value="Genomic_DNA"/>
</dbReference>
<feature type="compositionally biased region" description="Low complexity" evidence="2">
    <location>
        <begin position="56"/>
        <end position="66"/>
    </location>
</feature>
<dbReference type="PROSITE" id="PS51257">
    <property type="entry name" value="PROKAR_LIPOPROTEIN"/>
    <property type="match status" value="1"/>
</dbReference>
<proteinExistence type="predicted"/>
<keyword evidence="3" id="KW-0732">Signal</keyword>
<sequence>MSATAARAAGALALAVALVGGCAAPSAQPPGGSATTPAGSTSSDRVGPAAPPAPTADPTGPAPAAGIDVPVRDASPEAVQAAAVVAPVRVVYPGLEIDMPVDAVGVAPDGQMEIPPDAARAGWYRFGPTAGADAGATVIASHSGSEITPRGPFHRLDRAQVGDPVVVVLADGTEVTYEVTSVEGIAKTVIDLSRYFRRDGEPELVLITCGGRWDDVRQSYDDNIVTTARLAGS</sequence>
<feature type="signal peptide" evidence="3">
    <location>
        <begin position="1"/>
        <end position="23"/>
    </location>
</feature>
<dbReference type="InterPro" id="IPR023365">
    <property type="entry name" value="Sortase_dom-sf"/>
</dbReference>
<evidence type="ECO:0000256" key="2">
    <source>
        <dbReference type="SAM" id="MobiDB-lite"/>
    </source>
</evidence>
<dbReference type="RefSeq" id="WP_122823079.1">
    <property type="nucleotide sequence ID" value="NZ_CP033325.1"/>
</dbReference>
<dbReference type="SUPFAM" id="SSF63817">
    <property type="entry name" value="Sortase"/>
    <property type="match status" value="1"/>
</dbReference>
<dbReference type="Gene3D" id="2.40.260.10">
    <property type="entry name" value="Sortase"/>
    <property type="match status" value="1"/>
</dbReference>
<accession>A0ABV9D719</accession>
<reference evidence="5" key="1">
    <citation type="journal article" date="2019" name="Int. J. Syst. Evol. Microbiol.">
        <title>The Global Catalogue of Microorganisms (GCM) 10K type strain sequencing project: providing services to taxonomists for standard genome sequencing and annotation.</title>
        <authorList>
            <consortium name="The Broad Institute Genomics Platform"/>
            <consortium name="The Broad Institute Genome Sequencing Center for Infectious Disease"/>
            <person name="Wu L."/>
            <person name="Ma J."/>
        </authorList>
    </citation>
    <scope>NUCLEOTIDE SEQUENCE [LARGE SCALE GENOMIC DNA]</scope>
    <source>
        <strain evidence="5">JCM 3369</strain>
    </source>
</reference>
<organism evidence="4 5">
    <name type="scientific">Georgenia faecalis</name>
    <dbReference type="NCBI Taxonomy" id="2483799"/>
    <lineage>
        <taxon>Bacteria</taxon>
        <taxon>Bacillati</taxon>
        <taxon>Actinomycetota</taxon>
        <taxon>Actinomycetes</taxon>
        <taxon>Micrococcales</taxon>
        <taxon>Bogoriellaceae</taxon>
        <taxon>Georgenia</taxon>
    </lineage>
</organism>
<gene>
    <name evidence="4" type="ORF">ACFO3F_01170</name>
</gene>
<evidence type="ECO:0000313" key="4">
    <source>
        <dbReference type="EMBL" id="MFC4553845.1"/>
    </source>
</evidence>
<evidence type="ECO:0000256" key="1">
    <source>
        <dbReference type="ARBA" id="ARBA00022801"/>
    </source>
</evidence>
<evidence type="ECO:0000313" key="5">
    <source>
        <dbReference type="Proteomes" id="UP001595955"/>
    </source>
</evidence>
<protein>
    <submittedName>
        <fullName evidence="4">Class F sortase</fullName>
    </submittedName>
</protein>
<evidence type="ECO:0000256" key="3">
    <source>
        <dbReference type="SAM" id="SignalP"/>
    </source>
</evidence>
<dbReference type="Pfam" id="PF04203">
    <property type="entry name" value="Sortase"/>
    <property type="match status" value="1"/>
</dbReference>
<dbReference type="InterPro" id="IPR042001">
    <property type="entry name" value="Sortase_F"/>
</dbReference>
<keyword evidence="1" id="KW-0378">Hydrolase</keyword>
<feature type="compositionally biased region" description="Low complexity" evidence="2">
    <location>
        <begin position="25"/>
        <end position="42"/>
    </location>
</feature>
<keyword evidence="5" id="KW-1185">Reference proteome</keyword>
<dbReference type="Proteomes" id="UP001595955">
    <property type="component" value="Unassembled WGS sequence"/>
</dbReference>
<comment type="caution">
    <text evidence="4">The sequence shown here is derived from an EMBL/GenBank/DDBJ whole genome shotgun (WGS) entry which is preliminary data.</text>
</comment>
<name>A0ABV9D719_9MICO</name>